<name>A0A5B8VZI9_9SPHI</name>
<feature type="chain" id="PRO_5022818748" description="TonB C-terminal domain-containing protein" evidence="1">
    <location>
        <begin position="20"/>
        <end position="165"/>
    </location>
</feature>
<evidence type="ECO:0008006" key="4">
    <source>
        <dbReference type="Google" id="ProtNLM"/>
    </source>
</evidence>
<keyword evidence="3" id="KW-1185">Reference proteome</keyword>
<dbReference type="RefSeq" id="WP_147054510.1">
    <property type="nucleotide sequence ID" value="NZ_CP042437.1"/>
</dbReference>
<organism evidence="2 3">
    <name type="scientific">Mucilaginibacter ginsenosidivorax</name>
    <dbReference type="NCBI Taxonomy" id="862126"/>
    <lineage>
        <taxon>Bacteria</taxon>
        <taxon>Pseudomonadati</taxon>
        <taxon>Bacteroidota</taxon>
        <taxon>Sphingobacteriia</taxon>
        <taxon>Sphingobacteriales</taxon>
        <taxon>Sphingobacteriaceae</taxon>
        <taxon>Mucilaginibacter</taxon>
    </lineage>
</organism>
<evidence type="ECO:0000313" key="2">
    <source>
        <dbReference type="EMBL" id="QEC77110.1"/>
    </source>
</evidence>
<dbReference type="AlphaFoldDB" id="A0A5B8VZI9"/>
<accession>A0A5B8VZI9</accession>
<evidence type="ECO:0000313" key="3">
    <source>
        <dbReference type="Proteomes" id="UP000321362"/>
    </source>
</evidence>
<feature type="signal peptide" evidence="1">
    <location>
        <begin position="1"/>
        <end position="19"/>
    </location>
</feature>
<sequence>MKKILLLAVAVLSSTYVMAQTQLAFPFQGGAPVMNSFFKDSVVVSPEIIKKRAVGTAVFKFTADTKGTITRIVIYYADDYVLTVPIIEALKKSNHKWIIPDHEKVHDFVLPFSIGFIPPAVPGKSLEKHMFDFYAQRKPIITDNQIPLDNATLLPTVVISYGLGQ</sequence>
<proteinExistence type="predicted"/>
<evidence type="ECO:0000256" key="1">
    <source>
        <dbReference type="SAM" id="SignalP"/>
    </source>
</evidence>
<dbReference type="Proteomes" id="UP000321362">
    <property type="component" value="Chromosome"/>
</dbReference>
<keyword evidence="1" id="KW-0732">Signal</keyword>
<dbReference type="KEGG" id="mgk:FSB76_14575"/>
<gene>
    <name evidence="2" type="ORF">FSB76_14575</name>
</gene>
<reference evidence="2 3" key="1">
    <citation type="journal article" date="2013" name="J. Microbiol.">
        <title>Mucilaginibacter ginsenosidivorax sp. nov., with ginsenoside converting activity isolated from sediment.</title>
        <authorList>
            <person name="Kim J.K."/>
            <person name="Choi T.E."/>
            <person name="Liu Q.M."/>
            <person name="Park H.Y."/>
            <person name="Yi T.H."/>
            <person name="Yoon M.H."/>
            <person name="Kim S.C."/>
            <person name="Im W.T."/>
        </authorList>
    </citation>
    <scope>NUCLEOTIDE SEQUENCE [LARGE SCALE GENOMIC DNA]</scope>
    <source>
        <strain evidence="2 3">KHI28</strain>
    </source>
</reference>
<protein>
    <recommendedName>
        <fullName evidence="4">TonB C-terminal domain-containing protein</fullName>
    </recommendedName>
</protein>
<dbReference type="OrthoDB" id="794739at2"/>
<dbReference type="EMBL" id="CP042437">
    <property type="protein sequence ID" value="QEC77110.1"/>
    <property type="molecule type" value="Genomic_DNA"/>
</dbReference>